<accession>A0ABR4PFH5</accession>
<dbReference type="GO" id="GO:0016301">
    <property type="term" value="F:kinase activity"/>
    <property type="evidence" value="ECO:0007669"/>
    <property type="project" value="UniProtKB-KW"/>
</dbReference>
<dbReference type="InterPro" id="IPR017441">
    <property type="entry name" value="Protein_kinase_ATP_BS"/>
</dbReference>
<dbReference type="PROSITE" id="PS50011">
    <property type="entry name" value="PROTEIN_KINASE_DOM"/>
    <property type="match status" value="1"/>
</dbReference>
<sequence>MADDEWHLARPANEVREEEQIAQWEKSKGHWSGLGKHPTNFTDHKKLHAVSRRELGSGSYGVVERITCGTVTLARKHVKPKRRIGLTIEKLREEANVMDRLDHKHILKLIGTYTSGKSNLYLLLYPAAVCDLHRFLEDLEENCADEEDALERLRLLGLTAESNTTIANHRTGPKNATPRGFLQQTMGCITEALIYVHQKGVRHLDLKPKNILLDRRRVYLADFGIARDVREMEDTIYANPNRYGSRGWRAPEVVEQSDHHYSSADIYSLGCIFLHIATVLHGDTLESCQAFMDESLDWPERYENLQHYLMELRSKVAKEEFEHEDLPSFNVKHILGLVQSMLRFTADERPTAVKVNERLSELGGLDQVYHLSCCHKKNIQLSEVINTKLRTLHHDKSVAAAKVAQLEAENALQQERIVTLELLNSTWEQRLQNEKNHAGKQYQVLAEKFKIAEERIKALEAELPKNSQQRKQPHNKNKNKSNFFINTHRILSGQERGKAPQPAALFGQEGNGTIFVPGSTELQRRPSNIPLPVRPSTPLRNPSTPPRPAFGRDTGSNASTLASSIHSTFSRASTKTNESASSVSDATVRSMSPPGTPTRERLQNTKALLADLRISDQSAPQKSKQPIESSKENSGTRPSYAKAASRRAV</sequence>
<dbReference type="PROSITE" id="PS00107">
    <property type="entry name" value="PROTEIN_KINASE_ATP"/>
    <property type="match status" value="1"/>
</dbReference>
<organism evidence="6 7">
    <name type="scientific">Phlyctema vagabunda</name>
    <dbReference type="NCBI Taxonomy" id="108571"/>
    <lineage>
        <taxon>Eukaryota</taxon>
        <taxon>Fungi</taxon>
        <taxon>Dikarya</taxon>
        <taxon>Ascomycota</taxon>
        <taxon>Pezizomycotina</taxon>
        <taxon>Leotiomycetes</taxon>
        <taxon>Helotiales</taxon>
        <taxon>Dermateaceae</taxon>
        <taxon>Phlyctema</taxon>
    </lineage>
</organism>
<keyword evidence="2 3" id="KW-0067">ATP-binding</keyword>
<dbReference type="InterPro" id="IPR000719">
    <property type="entry name" value="Prot_kinase_dom"/>
</dbReference>
<dbReference type="EMBL" id="JBFCZG010000005">
    <property type="protein sequence ID" value="KAL3421746.1"/>
    <property type="molecule type" value="Genomic_DNA"/>
</dbReference>
<gene>
    <name evidence="6" type="ORF">PVAG01_05902</name>
</gene>
<evidence type="ECO:0000256" key="4">
    <source>
        <dbReference type="SAM" id="MobiDB-lite"/>
    </source>
</evidence>
<dbReference type="SMART" id="SM00220">
    <property type="entry name" value="S_TKc"/>
    <property type="match status" value="1"/>
</dbReference>
<evidence type="ECO:0000313" key="7">
    <source>
        <dbReference type="Proteomes" id="UP001629113"/>
    </source>
</evidence>
<feature type="compositionally biased region" description="Polar residues" evidence="4">
    <location>
        <begin position="554"/>
        <end position="590"/>
    </location>
</feature>
<keyword evidence="6" id="KW-0418">Kinase</keyword>
<evidence type="ECO:0000313" key="6">
    <source>
        <dbReference type="EMBL" id="KAL3421746.1"/>
    </source>
</evidence>
<dbReference type="PROSITE" id="PS00108">
    <property type="entry name" value="PROTEIN_KINASE_ST"/>
    <property type="match status" value="1"/>
</dbReference>
<dbReference type="InterPro" id="IPR011009">
    <property type="entry name" value="Kinase-like_dom_sf"/>
</dbReference>
<feature type="region of interest" description="Disordered" evidence="4">
    <location>
        <begin position="517"/>
        <end position="649"/>
    </location>
</feature>
<name>A0ABR4PFH5_9HELO</name>
<evidence type="ECO:0000256" key="3">
    <source>
        <dbReference type="PROSITE-ProRule" id="PRU10141"/>
    </source>
</evidence>
<proteinExistence type="predicted"/>
<feature type="region of interest" description="Disordered" evidence="4">
    <location>
        <begin position="462"/>
        <end position="481"/>
    </location>
</feature>
<dbReference type="InterPro" id="IPR008271">
    <property type="entry name" value="Ser/Thr_kinase_AS"/>
</dbReference>
<dbReference type="Pfam" id="PF00069">
    <property type="entry name" value="Pkinase"/>
    <property type="match status" value="1"/>
</dbReference>
<dbReference type="PANTHER" id="PTHR44167">
    <property type="entry name" value="OVARIAN-SPECIFIC SERINE/THREONINE-PROTEIN KINASE LOK-RELATED"/>
    <property type="match status" value="1"/>
</dbReference>
<dbReference type="Proteomes" id="UP001629113">
    <property type="component" value="Unassembled WGS sequence"/>
</dbReference>
<evidence type="ECO:0000256" key="1">
    <source>
        <dbReference type="ARBA" id="ARBA00022741"/>
    </source>
</evidence>
<keyword evidence="6" id="KW-0808">Transferase</keyword>
<reference evidence="6 7" key="1">
    <citation type="submission" date="2024-06" db="EMBL/GenBank/DDBJ databases">
        <title>Complete genome of Phlyctema vagabunda strain 19-DSS-EL-015.</title>
        <authorList>
            <person name="Fiorenzani C."/>
        </authorList>
    </citation>
    <scope>NUCLEOTIDE SEQUENCE [LARGE SCALE GENOMIC DNA]</scope>
    <source>
        <strain evidence="6 7">19-DSS-EL-015</strain>
    </source>
</reference>
<dbReference type="Gene3D" id="3.30.200.20">
    <property type="entry name" value="Phosphorylase Kinase, domain 1"/>
    <property type="match status" value="1"/>
</dbReference>
<keyword evidence="1 3" id="KW-0547">Nucleotide-binding</keyword>
<keyword evidence="7" id="KW-1185">Reference proteome</keyword>
<dbReference type="SUPFAM" id="SSF56112">
    <property type="entry name" value="Protein kinase-like (PK-like)"/>
    <property type="match status" value="1"/>
</dbReference>
<dbReference type="Gene3D" id="1.10.510.10">
    <property type="entry name" value="Transferase(Phosphotransferase) domain 1"/>
    <property type="match status" value="1"/>
</dbReference>
<dbReference type="PANTHER" id="PTHR44167:SF30">
    <property type="entry name" value="PHOSPHORYLASE KINASE"/>
    <property type="match status" value="1"/>
</dbReference>
<evidence type="ECO:0000256" key="2">
    <source>
        <dbReference type="ARBA" id="ARBA00022840"/>
    </source>
</evidence>
<feature type="binding site" evidence="3">
    <location>
        <position position="76"/>
    </location>
    <ligand>
        <name>ATP</name>
        <dbReference type="ChEBI" id="CHEBI:30616"/>
    </ligand>
</feature>
<protein>
    <submittedName>
        <fullName evidence="6">Mitogen-activated protein kinase kinase kinase YODA</fullName>
    </submittedName>
</protein>
<comment type="caution">
    <text evidence="6">The sequence shown here is derived from an EMBL/GenBank/DDBJ whole genome shotgun (WGS) entry which is preliminary data.</text>
</comment>
<feature type="domain" description="Protein kinase" evidence="5">
    <location>
        <begin position="49"/>
        <end position="362"/>
    </location>
</feature>
<evidence type="ECO:0000259" key="5">
    <source>
        <dbReference type="PROSITE" id="PS50011"/>
    </source>
</evidence>
<dbReference type="CDD" id="cd00180">
    <property type="entry name" value="PKc"/>
    <property type="match status" value="1"/>
</dbReference>
<feature type="compositionally biased region" description="Polar residues" evidence="4">
    <location>
        <begin position="615"/>
        <end position="637"/>
    </location>
</feature>